<dbReference type="PANTHER" id="PTHR43808">
    <property type="entry name" value="ACETYLORNITHINE DEACETYLASE"/>
    <property type="match status" value="1"/>
</dbReference>
<dbReference type="PROSITE" id="PS00759">
    <property type="entry name" value="ARGE_DAPE_CPG2_2"/>
    <property type="match status" value="1"/>
</dbReference>
<comment type="cofactor">
    <cofactor evidence="1">
        <name>Zn(2+)</name>
        <dbReference type="ChEBI" id="CHEBI:29105"/>
    </cofactor>
</comment>
<dbReference type="CDD" id="cd05652">
    <property type="entry name" value="M20_ArgE_DapE-like_fungal"/>
    <property type="match status" value="1"/>
</dbReference>
<dbReference type="SUPFAM" id="SSF53187">
    <property type="entry name" value="Zn-dependent exopeptidases"/>
    <property type="match status" value="1"/>
</dbReference>
<reference evidence="7" key="1">
    <citation type="submission" date="2019-04" db="EMBL/GenBank/DDBJ databases">
        <title>Friends and foes A comparative genomics studyof 23 Aspergillus species from section Flavi.</title>
        <authorList>
            <consortium name="DOE Joint Genome Institute"/>
            <person name="Kjaerbolling I."/>
            <person name="Vesth T."/>
            <person name="Frisvad J.C."/>
            <person name="Nybo J.L."/>
            <person name="Theobald S."/>
            <person name="Kildgaard S."/>
            <person name="Isbrandt T."/>
            <person name="Kuo A."/>
            <person name="Sato A."/>
            <person name="Lyhne E.K."/>
            <person name="Kogle M.E."/>
            <person name="Wiebenga A."/>
            <person name="Kun R.S."/>
            <person name="Lubbers R.J."/>
            <person name="Makela M.R."/>
            <person name="Barry K."/>
            <person name="Chovatia M."/>
            <person name="Clum A."/>
            <person name="Daum C."/>
            <person name="Haridas S."/>
            <person name="He G."/>
            <person name="LaButti K."/>
            <person name="Lipzen A."/>
            <person name="Mondo S."/>
            <person name="Riley R."/>
            <person name="Salamov A."/>
            <person name="Simmons B.A."/>
            <person name="Magnuson J.K."/>
            <person name="Henrissat B."/>
            <person name="Mortensen U.H."/>
            <person name="Larsen T.O."/>
            <person name="Devries R.P."/>
            <person name="Grigoriev I.V."/>
            <person name="Machida M."/>
            <person name="Baker S.E."/>
            <person name="Andersen M.R."/>
        </authorList>
    </citation>
    <scope>NUCLEOTIDE SEQUENCE [LARGE SCALE GENOMIC DNA]</scope>
    <source>
        <strain evidence="7">IBT 14317</strain>
    </source>
</reference>
<dbReference type="InterPro" id="IPR001261">
    <property type="entry name" value="ArgE/DapE_CS"/>
</dbReference>
<evidence type="ECO:0000256" key="4">
    <source>
        <dbReference type="ARBA" id="ARBA00022801"/>
    </source>
</evidence>
<feature type="domain" description="Peptidase M20 dimerisation" evidence="6">
    <location>
        <begin position="163"/>
        <end position="249"/>
    </location>
</feature>
<keyword evidence="3" id="KW-0479">Metal-binding</keyword>
<protein>
    <recommendedName>
        <fullName evidence="6">Peptidase M20 dimerisation domain-containing protein</fullName>
    </recommendedName>
</protein>
<dbReference type="InterPro" id="IPR036264">
    <property type="entry name" value="Bact_exopeptidase_dim_dom"/>
</dbReference>
<accession>A0A5N7CR19</accession>
<evidence type="ECO:0000313" key="7">
    <source>
        <dbReference type="EMBL" id="KAE8395983.1"/>
    </source>
</evidence>
<dbReference type="Pfam" id="PF07687">
    <property type="entry name" value="M20_dimer"/>
    <property type="match status" value="1"/>
</dbReference>
<dbReference type="PANTHER" id="PTHR43808:SF14">
    <property type="entry name" value="PUTATIVE-RELATED"/>
    <property type="match status" value="1"/>
</dbReference>
<dbReference type="Pfam" id="PF01546">
    <property type="entry name" value="Peptidase_M20"/>
    <property type="match status" value="1"/>
</dbReference>
<proteinExistence type="inferred from homology"/>
<evidence type="ECO:0000256" key="3">
    <source>
        <dbReference type="ARBA" id="ARBA00022723"/>
    </source>
</evidence>
<dbReference type="Proteomes" id="UP000326877">
    <property type="component" value="Unassembled WGS sequence"/>
</dbReference>
<evidence type="ECO:0000256" key="1">
    <source>
        <dbReference type="ARBA" id="ARBA00001947"/>
    </source>
</evidence>
<keyword evidence="4" id="KW-0378">Hydrolase</keyword>
<evidence type="ECO:0000256" key="5">
    <source>
        <dbReference type="ARBA" id="ARBA00022833"/>
    </source>
</evidence>
<dbReference type="Gene3D" id="3.30.70.360">
    <property type="match status" value="1"/>
</dbReference>
<dbReference type="EMBL" id="ML735216">
    <property type="protein sequence ID" value="KAE8395983.1"/>
    <property type="molecule type" value="Genomic_DNA"/>
</dbReference>
<dbReference type="OrthoDB" id="3064516at2759"/>
<comment type="similarity">
    <text evidence="2">Belongs to the peptidase M20A family.</text>
</comment>
<evidence type="ECO:0000256" key="2">
    <source>
        <dbReference type="ARBA" id="ARBA00006247"/>
    </source>
</evidence>
<dbReference type="SUPFAM" id="SSF55031">
    <property type="entry name" value="Bacterial exopeptidase dimerisation domain"/>
    <property type="match status" value="1"/>
</dbReference>
<dbReference type="InterPro" id="IPR050072">
    <property type="entry name" value="Peptidase_M20A"/>
</dbReference>
<dbReference type="InterPro" id="IPR011650">
    <property type="entry name" value="Peptidase_M20_dimer"/>
</dbReference>
<dbReference type="Gene3D" id="3.40.630.10">
    <property type="entry name" value="Zn peptidases"/>
    <property type="match status" value="1"/>
</dbReference>
<dbReference type="GO" id="GO:0046872">
    <property type="term" value="F:metal ion binding"/>
    <property type="evidence" value="ECO:0007669"/>
    <property type="project" value="UniProtKB-KW"/>
</dbReference>
<dbReference type="InterPro" id="IPR002933">
    <property type="entry name" value="Peptidase_M20"/>
</dbReference>
<sequence length="348" mass="37737">MSSDDTVISLLTSLIQTTSTSEHEQEIARFLDTHLTNLGYTVERLPIAKDSTRENVYAYLGTQRKTRVCLTSHMDTVPPYIPLRIEGSTIYGRGACDDKGPMAAQICALEQLRAEGVANEGDVGLLFVVGEEKGGPGMLAANNQELSFEGVIFAEPTEGKLVTGHKGHLVFEVIGEGKACHSGYPQRGVNANIALVEALNDLTKTELPSSSLLGPSTFNIGKIEGGVSYNVVPETSKALCAVRVATDMDGIKKIVSGTVGRHTNVRLEFKFEYPETLLDHDVEGFETAPVSYGTDVPRLKGDHKKYLYGPGSILVAHGDNEQIEVSELVEGVRAYKKLVKHLLKFSTE</sequence>
<dbReference type="GO" id="GO:0016787">
    <property type="term" value="F:hydrolase activity"/>
    <property type="evidence" value="ECO:0007669"/>
    <property type="project" value="UniProtKB-KW"/>
</dbReference>
<gene>
    <name evidence="7" type="ORF">BDV23DRAFT_144086</name>
</gene>
<keyword evidence="5" id="KW-0862">Zinc</keyword>
<name>A0A5N7CR19_PETAA</name>
<organism evidence="7">
    <name type="scientific">Petromyces alliaceus</name>
    <name type="common">Aspergillus alliaceus</name>
    <dbReference type="NCBI Taxonomy" id="209559"/>
    <lineage>
        <taxon>Eukaryota</taxon>
        <taxon>Fungi</taxon>
        <taxon>Dikarya</taxon>
        <taxon>Ascomycota</taxon>
        <taxon>Pezizomycotina</taxon>
        <taxon>Eurotiomycetes</taxon>
        <taxon>Eurotiomycetidae</taxon>
        <taxon>Eurotiales</taxon>
        <taxon>Aspergillaceae</taxon>
        <taxon>Aspergillus</taxon>
        <taxon>Aspergillus subgen. Circumdati</taxon>
    </lineage>
</organism>
<dbReference type="AlphaFoldDB" id="A0A5N7CR19"/>
<evidence type="ECO:0000259" key="6">
    <source>
        <dbReference type="Pfam" id="PF07687"/>
    </source>
</evidence>